<sequence length="238" mass="25891">MRAYSDCCRTRWRLRETSSSNDSEATLEYGGSLSLAGGRRRALQRAARHRVNIDIPEQVLSRTRRFRFDIRGCDGDAGHGYGQRAISSDEFRVSILTRIAVRDAGDETLTAGSKTGIGIGIGLAFVALASLGFLHFYRRRRRRREIDSYLAASRPAQTEAAAVTTTSTSTMASPESIAEMPTDNETVKQSVFEIEGQGRKLAELQGSLAASEMPASSAHQQPAAPVELPGSIPRTIST</sequence>
<evidence type="ECO:0000256" key="1">
    <source>
        <dbReference type="SAM" id="MobiDB-lite"/>
    </source>
</evidence>
<proteinExistence type="predicted"/>
<name>A0A022VQS2_TRIRU</name>
<feature type="region of interest" description="Disordered" evidence="1">
    <location>
        <begin position="157"/>
        <end position="180"/>
    </location>
</feature>
<dbReference type="HOGENOM" id="CLU_089348_0_0_1"/>
<evidence type="ECO:0000313" key="3">
    <source>
        <dbReference type="EMBL" id="EZF48415.1"/>
    </source>
</evidence>
<keyword evidence="2" id="KW-0472">Membrane</keyword>
<feature type="transmembrane region" description="Helical" evidence="2">
    <location>
        <begin position="117"/>
        <end position="137"/>
    </location>
</feature>
<accession>A0A022VQS2</accession>
<keyword evidence="2" id="KW-1133">Transmembrane helix</keyword>
<dbReference type="Proteomes" id="UP000023758">
    <property type="component" value="Unassembled WGS sequence"/>
</dbReference>
<protein>
    <submittedName>
        <fullName evidence="3">Uncharacterized protein</fullName>
    </submittedName>
</protein>
<dbReference type="AlphaFoldDB" id="A0A022VQS2"/>
<dbReference type="OrthoDB" id="10539799at2759"/>
<gene>
    <name evidence="3" type="ORF">H103_07898</name>
</gene>
<dbReference type="EMBL" id="KK207928">
    <property type="protein sequence ID" value="EZF48415.1"/>
    <property type="molecule type" value="Genomic_DNA"/>
</dbReference>
<organism evidence="3">
    <name type="scientific">Trichophyton rubrum CBS 288.86</name>
    <dbReference type="NCBI Taxonomy" id="1215330"/>
    <lineage>
        <taxon>Eukaryota</taxon>
        <taxon>Fungi</taxon>
        <taxon>Dikarya</taxon>
        <taxon>Ascomycota</taxon>
        <taxon>Pezizomycotina</taxon>
        <taxon>Eurotiomycetes</taxon>
        <taxon>Eurotiomycetidae</taxon>
        <taxon>Onygenales</taxon>
        <taxon>Arthrodermataceae</taxon>
        <taxon>Trichophyton</taxon>
    </lineage>
</organism>
<reference evidence="3" key="1">
    <citation type="submission" date="2014-02" db="EMBL/GenBank/DDBJ databases">
        <title>The Genome Sequence of Trichophyton rubrum (morphotype fischeri) CBS 288.86.</title>
        <authorList>
            <consortium name="The Broad Institute Genomics Platform"/>
            <person name="Cuomo C.A."/>
            <person name="White T.C."/>
            <person name="Graser Y."/>
            <person name="Martinez-Rossi N."/>
            <person name="Heitman J."/>
            <person name="Young S.K."/>
            <person name="Zeng Q."/>
            <person name="Gargeya S."/>
            <person name="Abouelleil A."/>
            <person name="Alvarado L."/>
            <person name="Chapman S.B."/>
            <person name="Gainer-Dewar J."/>
            <person name="Goldberg J."/>
            <person name="Griggs A."/>
            <person name="Gujja S."/>
            <person name="Hansen M."/>
            <person name="Howarth C."/>
            <person name="Imamovic A."/>
            <person name="Larimer J."/>
            <person name="Martinez D."/>
            <person name="Murphy C."/>
            <person name="Pearson M.D."/>
            <person name="Persinoti G."/>
            <person name="Poon T."/>
            <person name="Priest M."/>
            <person name="Roberts A.D."/>
            <person name="Saif S."/>
            <person name="Shea T.D."/>
            <person name="Sykes S.N."/>
            <person name="Wortman J."/>
            <person name="Nusbaum C."/>
            <person name="Birren B."/>
        </authorList>
    </citation>
    <scope>NUCLEOTIDE SEQUENCE [LARGE SCALE GENOMIC DNA]</scope>
    <source>
        <strain evidence="3">CBS 288.86</strain>
    </source>
</reference>
<feature type="region of interest" description="Disordered" evidence="1">
    <location>
        <begin position="203"/>
        <end position="238"/>
    </location>
</feature>
<feature type="compositionally biased region" description="Low complexity" evidence="1">
    <location>
        <begin position="214"/>
        <end position="225"/>
    </location>
</feature>
<keyword evidence="2" id="KW-0812">Transmembrane</keyword>
<evidence type="ECO:0000256" key="2">
    <source>
        <dbReference type="SAM" id="Phobius"/>
    </source>
</evidence>
<feature type="compositionally biased region" description="Low complexity" evidence="1">
    <location>
        <begin position="157"/>
        <end position="173"/>
    </location>
</feature>